<dbReference type="AlphaFoldDB" id="A0A545T6E4"/>
<feature type="region of interest" description="Disordered" evidence="1">
    <location>
        <begin position="1"/>
        <end position="24"/>
    </location>
</feature>
<sequence length="155" mass="17378">MGEHGDLKDYIAETKRRPQGQIDPLPTFRPYQSFSYSAAAMRSPFEQPVEDGAPTFVGNPSNVKPDFSREKEFLENFNFASLSMVGTLEQAGTLWALINDGEGAIHRVTQGNFMGKNHGKIIEATRTRLEIVEIVPDGLDGWVERPRVLKLVEKE</sequence>
<name>A0A545T6E4_9GAMM</name>
<reference evidence="2 3" key="1">
    <citation type="submission" date="2019-06" db="EMBL/GenBank/DDBJ databases">
        <title>Whole genome sequence for Cellvibrionaceae sp. R142.</title>
        <authorList>
            <person name="Wang G."/>
        </authorList>
    </citation>
    <scope>NUCLEOTIDE SEQUENCE [LARGE SCALE GENOMIC DNA]</scope>
    <source>
        <strain evidence="2 3">R142</strain>
    </source>
</reference>
<dbReference type="EMBL" id="VHSG01000019">
    <property type="protein sequence ID" value="TQV72742.1"/>
    <property type="molecule type" value="Genomic_DNA"/>
</dbReference>
<protein>
    <submittedName>
        <fullName evidence="2">Pilus assembly protein PilP</fullName>
    </submittedName>
</protein>
<dbReference type="Pfam" id="PF04351">
    <property type="entry name" value="PilP"/>
    <property type="match status" value="1"/>
</dbReference>
<feature type="compositionally biased region" description="Basic and acidic residues" evidence="1">
    <location>
        <begin position="1"/>
        <end position="16"/>
    </location>
</feature>
<proteinExistence type="predicted"/>
<dbReference type="InterPro" id="IPR007446">
    <property type="entry name" value="PilP"/>
</dbReference>
<dbReference type="OrthoDB" id="5296580at2"/>
<gene>
    <name evidence="2" type="ORF">FKG94_18350</name>
</gene>
<keyword evidence="3" id="KW-1185">Reference proteome</keyword>
<organism evidence="2 3">
    <name type="scientific">Exilibacterium tricleocarpae</name>
    <dbReference type="NCBI Taxonomy" id="2591008"/>
    <lineage>
        <taxon>Bacteria</taxon>
        <taxon>Pseudomonadati</taxon>
        <taxon>Pseudomonadota</taxon>
        <taxon>Gammaproteobacteria</taxon>
        <taxon>Cellvibrionales</taxon>
        <taxon>Cellvibrionaceae</taxon>
        <taxon>Exilibacterium</taxon>
    </lineage>
</organism>
<dbReference type="PIRSF" id="PIRSF016481">
    <property type="entry name" value="Pilus_assembly_PilP"/>
    <property type="match status" value="1"/>
</dbReference>
<accession>A0A545T6E4</accession>
<comment type="caution">
    <text evidence="2">The sequence shown here is derived from an EMBL/GenBank/DDBJ whole genome shotgun (WGS) entry which is preliminary data.</text>
</comment>
<evidence type="ECO:0000313" key="3">
    <source>
        <dbReference type="Proteomes" id="UP000319732"/>
    </source>
</evidence>
<dbReference type="Proteomes" id="UP000319732">
    <property type="component" value="Unassembled WGS sequence"/>
</dbReference>
<dbReference type="Gene3D" id="2.30.30.830">
    <property type="match status" value="1"/>
</dbReference>
<evidence type="ECO:0000313" key="2">
    <source>
        <dbReference type="EMBL" id="TQV72742.1"/>
    </source>
</evidence>
<evidence type="ECO:0000256" key="1">
    <source>
        <dbReference type="SAM" id="MobiDB-lite"/>
    </source>
</evidence>